<accession>A0A163J2S8</accession>
<comment type="similarity">
    <text evidence="1">In the N-terminal section; belongs to the LXG family.</text>
</comment>
<name>A0A163J2S8_9BACI</name>
<dbReference type="RefSeq" id="WP_048004627.1">
    <property type="nucleotide sequence ID" value="NZ_LDWH01000003.1"/>
</dbReference>
<feature type="region of interest" description="Disordered" evidence="2">
    <location>
        <begin position="206"/>
        <end position="254"/>
    </location>
</feature>
<proteinExistence type="inferred from homology"/>
<comment type="caution">
    <text evidence="4">The sequence shown here is derived from an EMBL/GenBank/DDBJ whole genome shotgun (WGS) entry which is preliminary data.</text>
</comment>
<sequence>MKTLNVATLETGIPQILDNLKQKKEQMDAMKQSIDTFVSDRSSFTGKAAQSIKSFYQETHLEVIDSFTQWFATYESTLRSLEASIKSLEPSKDGYISEAFLETELENGLTRAREIVIDLTNEGNAIISGIQDIVSIQKLDDDAAIQLNQSAKENKTKMVDKLNEFDESEATGLESVKEYMDTIGQKVKVVEGMFSSGTVSIGTYRPGSITLPKQPVEKADTSPSANLKDHPRFVDNKRNDTSRPAEEGVSWNPLPTLGLSPSHWRERPLNAAANLSVNASTGYGAAKTIQKSSRGAGVSKKTYETAQGKRRVRVKVHNPKELGFKKKTYSGTNATNYPELYKHVNMKTAIKEAFKWSSNKLGYLGVAATVTGDIVHGIQNDASAVDIAADVTGDVAVAGVSIAASAATGAAAGAIIGGPLGLGVGAVAGFVVGMATTSALSDLKFMDVDKDGKQDSIADAAKKGTKKLLKKIGSWF</sequence>
<dbReference type="OrthoDB" id="3261089at2"/>
<dbReference type="InterPro" id="IPR006829">
    <property type="entry name" value="LXG_dom"/>
</dbReference>
<dbReference type="EMBL" id="LQQY01000044">
    <property type="protein sequence ID" value="KZE44231.1"/>
    <property type="molecule type" value="Genomic_DNA"/>
</dbReference>
<evidence type="ECO:0000256" key="2">
    <source>
        <dbReference type="SAM" id="MobiDB-lite"/>
    </source>
</evidence>
<reference evidence="5" key="1">
    <citation type="submission" date="2016-01" db="EMBL/GenBank/DDBJ databases">
        <title>Whole genome sequencing of Bhargavaea cecembensis T14.</title>
        <authorList>
            <person name="Hong K.W."/>
        </authorList>
    </citation>
    <scope>NUCLEOTIDE SEQUENCE [LARGE SCALE GENOMIC DNA]</scope>
    <source>
        <strain evidence="5">M19</strain>
    </source>
</reference>
<dbReference type="Proteomes" id="UP000076510">
    <property type="component" value="Unassembled WGS sequence"/>
</dbReference>
<gene>
    <name evidence="4" type="ORF">AV649_07985</name>
</gene>
<organism evidence="4 5">
    <name type="scientific">Rossellomorea marisflavi</name>
    <dbReference type="NCBI Taxonomy" id="189381"/>
    <lineage>
        <taxon>Bacteria</taxon>
        <taxon>Bacillati</taxon>
        <taxon>Bacillota</taxon>
        <taxon>Bacilli</taxon>
        <taxon>Bacillales</taxon>
        <taxon>Bacillaceae</taxon>
        <taxon>Rossellomorea</taxon>
    </lineage>
</organism>
<protein>
    <recommendedName>
        <fullName evidence="3">LXG domain-containing protein</fullName>
    </recommendedName>
</protein>
<evidence type="ECO:0000313" key="5">
    <source>
        <dbReference type="Proteomes" id="UP000076510"/>
    </source>
</evidence>
<evidence type="ECO:0000313" key="4">
    <source>
        <dbReference type="EMBL" id="KZE44231.1"/>
    </source>
</evidence>
<evidence type="ECO:0000256" key="1">
    <source>
        <dbReference type="ARBA" id="ARBA00034117"/>
    </source>
</evidence>
<evidence type="ECO:0000259" key="3">
    <source>
        <dbReference type="PROSITE" id="PS51756"/>
    </source>
</evidence>
<dbReference type="PATRIC" id="fig|189381.9.peg.2303"/>
<feature type="domain" description="LXG" evidence="3">
    <location>
        <begin position="1"/>
        <end position="235"/>
    </location>
</feature>
<feature type="compositionally biased region" description="Basic and acidic residues" evidence="2">
    <location>
        <begin position="227"/>
        <end position="246"/>
    </location>
</feature>
<dbReference type="AlphaFoldDB" id="A0A163J2S8"/>
<dbReference type="PROSITE" id="PS51756">
    <property type="entry name" value="LXG"/>
    <property type="match status" value="1"/>
</dbReference>
<dbReference type="Pfam" id="PF04740">
    <property type="entry name" value="LXG"/>
    <property type="match status" value="1"/>
</dbReference>